<feature type="region of interest" description="Disordered" evidence="8">
    <location>
        <begin position="21"/>
        <end position="85"/>
    </location>
</feature>
<comment type="caution">
    <text evidence="10">The sequence shown here is derived from an EMBL/GenBank/DDBJ whole genome shotgun (WGS) entry which is preliminary data.</text>
</comment>
<dbReference type="InterPro" id="IPR036895">
    <property type="entry name" value="Uracil-DNA_glycosylase-like_sf"/>
</dbReference>
<dbReference type="SMART" id="SM00986">
    <property type="entry name" value="UDG"/>
    <property type="match status" value="1"/>
</dbReference>
<keyword evidence="7" id="KW-0234">DNA repair</keyword>
<name>A0ABS7SM66_9BURK</name>
<sequence>MSKRSAAFLEEMGIGPLWTLRGSAGAPAAEPPAAEAVPEVQAAPATKPYRPEPSPALPPPPVYQPGHEPRAPMNHPQPPGSAWADADVAPAATDEEIAAMDWAQLRAAIAGCTRCGLCASGSKPVYGSGARQAQWVVAAGATTAADETEGQPVAGEAGKLLGNMLAAVELSRETSAWVTNLVKCRPTSANGGDRAPTIDEARACRPYLEREVALTGAAMVLTVGQIAANGLLGKPLAEPLSAARGAVHALGEVALVATLHPGELLRRGADKALAWADLCLAKAHDGRTG</sequence>
<dbReference type="EMBL" id="JAFBIL020000003">
    <property type="protein sequence ID" value="MBZ2207262.1"/>
    <property type="molecule type" value="Genomic_DNA"/>
</dbReference>
<feature type="compositionally biased region" description="Pro residues" evidence="8">
    <location>
        <begin position="51"/>
        <end position="63"/>
    </location>
</feature>
<accession>A0ABS7SM66</accession>
<keyword evidence="4" id="KW-0378">Hydrolase</keyword>
<dbReference type="SUPFAM" id="SSF52141">
    <property type="entry name" value="Uracil-DNA glycosylase-like"/>
    <property type="match status" value="1"/>
</dbReference>
<dbReference type="CDD" id="cd10030">
    <property type="entry name" value="UDG-F4_TTUDGA_SPO1dp_like"/>
    <property type="match status" value="1"/>
</dbReference>
<feature type="compositionally biased region" description="Low complexity" evidence="8">
    <location>
        <begin position="24"/>
        <end position="45"/>
    </location>
</feature>
<feature type="domain" description="Uracil-DNA glycosylase-like" evidence="9">
    <location>
        <begin position="126"/>
        <end position="279"/>
    </location>
</feature>
<dbReference type="RefSeq" id="WP_223467759.1">
    <property type="nucleotide sequence ID" value="NZ_JAFBIL020000003.1"/>
</dbReference>
<keyword evidence="11" id="KW-1185">Reference proteome</keyword>
<keyword evidence="3" id="KW-0227">DNA damage</keyword>
<organism evidence="10 11">
    <name type="scientific">Massilia soli</name>
    <dbReference type="NCBI Taxonomy" id="2792854"/>
    <lineage>
        <taxon>Bacteria</taxon>
        <taxon>Pseudomonadati</taxon>
        <taxon>Pseudomonadota</taxon>
        <taxon>Betaproteobacteria</taxon>
        <taxon>Burkholderiales</taxon>
        <taxon>Oxalobacteraceae</taxon>
        <taxon>Telluria group</taxon>
        <taxon>Massilia</taxon>
    </lineage>
</organism>
<dbReference type="PANTHER" id="PTHR33693">
    <property type="entry name" value="TYPE-5 URACIL-DNA GLYCOSYLASE"/>
    <property type="match status" value="1"/>
</dbReference>
<evidence type="ECO:0000256" key="2">
    <source>
        <dbReference type="ARBA" id="ARBA00022723"/>
    </source>
</evidence>
<evidence type="ECO:0000256" key="8">
    <source>
        <dbReference type="SAM" id="MobiDB-lite"/>
    </source>
</evidence>
<dbReference type="InterPro" id="IPR051536">
    <property type="entry name" value="UDG_Type-4/5"/>
</dbReference>
<reference evidence="10 11" key="1">
    <citation type="submission" date="2021-01" db="EMBL/GenBank/DDBJ databases">
        <authorList>
            <person name="Ruan W."/>
            <person name="Khan S.A."/>
            <person name="Jeon C.O."/>
        </authorList>
    </citation>
    <scope>NUCLEOTIDE SEQUENCE [LARGE SCALE GENOMIC DNA]</scope>
    <source>
        <strain evidence="10 11">R798</strain>
    </source>
</reference>
<keyword evidence="2" id="KW-0479">Metal-binding</keyword>
<dbReference type="Proteomes" id="UP000809349">
    <property type="component" value="Unassembled WGS sequence"/>
</dbReference>
<protein>
    <submittedName>
        <fullName evidence="10">Uracil-DNA glycosylase</fullName>
    </submittedName>
</protein>
<evidence type="ECO:0000256" key="4">
    <source>
        <dbReference type="ARBA" id="ARBA00022801"/>
    </source>
</evidence>
<keyword evidence="5" id="KW-0408">Iron</keyword>
<proteinExistence type="predicted"/>
<evidence type="ECO:0000256" key="1">
    <source>
        <dbReference type="ARBA" id="ARBA00022485"/>
    </source>
</evidence>
<dbReference type="Pfam" id="PF03167">
    <property type="entry name" value="UDG"/>
    <property type="match status" value="1"/>
</dbReference>
<gene>
    <name evidence="10" type="ORF">I4X03_008305</name>
</gene>
<evidence type="ECO:0000313" key="11">
    <source>
        <dbReference type="Proteomes" id="UP000809349"/>
    </source>
</evidence>
<evidence type="ECO:0000256" key="6">
    <source>
        <dbReference type="ARBA" id="ARBA00023014"/>
    </source>
</evidence>
<reference evidence="10 11" key="2">
    <citation type="submission" date="2021-08" db="EMBL/GenBank/DDBJ databases">
        <title>Massilia sp. R798.</title>
        <authorList>
            <person name="Baek J.H."/>
            <person name="Jung H.S."/>
            <person name="Kim K.R."/>
            <person name="Jeon C.O."/>
        </authorList>
    </citation>
    <scope>NUCLEOTIDE SEQUENCE [LARGE SCALE GENOMIC DNA]</scope>
    <source>
        <strain evidence="10 11">R798</strain>
    </source>
</reference>
<evidence type="ECO:0000256" key="5">
    <source>
        <dbReference type="ARBA" id="ARBA00023004"/>
    </source>
</evidence>
<dbReference type="InterPro" id="IPR005122">
    <property type="entry name" value="Uracil-DNA_glycosylase-like"/>
</dbReference>
<dbReference type="SMART" id="SM00987">
    <property type="entry name" value="UreE_C"/>
    <property type="match status" value="1"/>
</dbReference>
<evidence type="ECO:0000256" key="7">
    <source>
        <dbReference type="ARBA" id="ARBA00023204"/>
    </source>
</evidence>
<dbReference type="PANTHER" id="PTHR33693:SF1">
    <property type="entry name" value="TYPE-4 URACIL-DNA GLYCOSYLASE"/>
    <property type="match status" value="1"/>
</dbReference>
<keyword evidence="6" id="KW-0411">Iron-sulfur</keyword>
<keyword evidence="1" id="KW-0004">4Fe-4S</keyword>
<evidence type="ECO:0000313" key="10">
    <source>
        <dbReference type="EMBL" id="MBZ2207262.1"/>
    </source>
</evidence>
<dbReference type="Gene3D" id="3.40.470.10">
    <property type="entry name" value="Uracil-DNA glycosylase-like domain"/>
    <property type="match status" value="1"/>
</dbReference>
<evidence type="ECO:0000259" key="9">
    <source>
        <dbReference type="SMART" id="SM00986"/>
    </source>
</evidence>
<evidence type="ECO:0000256" key="3">
    <source>
        <dbReference type="ARBA" id="ARBA00022763"/>
    </source>
</evidence>